<feature type="compositionally biased region" description="Pro residues" evidence="5">
    <location>
        <begin position="211"/>
        <end position="220"/>
    </location>
</feature>
<dbReference type="SUPFAM" id="SSF53335">
    <property type="entry name" value="S-adenosyl-L-methionine-dependent methyltransferases"/>
    <property type="match status" value="1"/>
</dbReference>
<dbReference type="EMBL" id="LVYI01000006">
    <property type="protein sequence ID" value="OAP58438.1"/>
    <property type="molecule type" value="Genomic_DNA"/>
</dbReference>
<dbReference type="STRING" id="1367422.A0A178ZF99"/>
<name>A0A178ZF99_9EURO</name>
<dbReference type="InterPro" id="IPR002052">
    <property type="entry name" value="DNA_methylase_N6_adenine_CS"/>
</dbReference>
<dbReference type="PANTHER" id="PTHR45875:SF1">
    <property type="entry name" value="METHYLTRANSFERASE N6AMT1"/>
    <property type="match status" value="1"/>
</dbReference>
<keyword evidence="3" id="KW-0808">Transferase</keyword>
<dbReference type="OrthoDB" id="406152at2759"/>
<dbReference type="InterPro" id="IPR052190">
    <property type="entry name" value="Euk-Arch_PrmC-MTase"/>
</dbReference>
<keyword evidence="4" id="KW-0949">S-adenosyl-L-methionine</keyword>
<feature type="region of interest" description="Disordered" evidence="5">
    <location>
        <begin position="49"/>
        <end position="92"/>
    </location>
</feature>
<gene>
    <name evidence="6" type="ORF">AYL99_07528</name>
</gene>
<protein>
    <recommendedName>
        <fullName evidence="8">Methyltransferase small domain-containing protein</fullName>
    </recommendedName>
</protein>
<proteinExistence type="inferred from homology"/>
<feature type="compositionally biased region" description="Low complexity" evidence="5">
    <location>
        <begin position="66"/>
        <end position="83"/>
    </location>
</feature>
<dbReference type="Proteomes" id="UP000078343">
    <property type="component" value="Unassembled WGS sequence"/>
</dbReference>
<dbReference type="Gene3D" id="3.40.50.150">
    <property type="entry name" value="Vaccinia Virus protein VP39"/>
    <property type="match status" value="1"/>
</dbReference>
<dbReference type="PROSITE" id="PS00092">
    <property type="entry name" value="N6_MTASE"/>
    <property type="match status" value="1"/>
</dbReference>
<dbReference type="RefSeq" id="XP_018691805.1">
    <property type="nucleotide sequence ID" value="XM_018839037.1"/>
</dbReference>
<evidence type="ECO:0008006" key="8">
    <source>
        <dbReference type="Google" id="ProtNLM"/>
    </source>
</evidence>
<dbReference type="GO" id="GO:0035657">
    <property type="term" value="C:eRF1 methyltransferase complex"/>
    <property type="evidence" value="ECO:0007669"/>
    <property type="project" value="TreeGrafter"/>
</dbReference>
<comment type="similarity">
    <text evidence="1">Belongs to the eukaryotic/archaeal PrmC-related family.</text>
</comment>
<organism evidence="6 7">
    <name type="scientific">Fonsecaea erecta</name>
    <dbReference type="NCBI Taxonomy" id="1367422"/>
    <lineage>
        <taxon>Eukaryota</taxon>
        <taxon>Fungi</taxon>
        <taxon>Dikarya</taxon>
        <taxon>Ascomycota</taxon>
        <taxon>Pezizomycotina</taxon>
        <taxon>Eurotiomycetes</taxon>
        <taxon>Chaetothyriomycetidae</taxon>
        <taxon>Chaetothyriales</taxon>
        <taxon>Herpotrichiellaceae</taxon>
        <taxon>Fonsecaea</taxon>
    </lineage>
</organism>
<sequence>MLPTPSTSHVSYDLIYEPAEDSYLFLDTLSSASETAWLRLRFCSSSPPCSSSSSSAQPEPEPEPEQPTTSSSSRTRTRTTAQANNKSPPPLLVEVGPGSGVVVAFLAAHAPAIFGRPVLGLSVDVNPYACRATRTTVEKALGETQAAAAAEMTTTTLTTTTTIDEKNPWSRSRSRSIYLASLNGDLVTPLRSGEVDVLVFNPPYVPTESVPAPPAPPPPRTTTTPPAASPTFADQSHLLALSYAGGRDGMDVTRRLLRQVPAVLSPRGVAYVLFCRGNRPDEVKRWIRSWGSGSESESESEANDGDGDHHHHHQQGRWRAETVGTSGKTAGWEKLEIVRIWREEENGNESVSE</sequence>
<feature type="region of interest" description="Disordered" evidence="5">
    <location>
        <begin position="290"/>
        <end position="327"/>
    </location>
</feature>
<dbReference type="GO" id="GO:0008276">
    <property type="term" value="F:protein methyltransferase activity"/>
    <property type="evidence" value="ECO:0007669"/>
    <property type="project" value="TreeGrafter"/>
</dbReference>
<evidence type="ECO:0000256" key="2">
    <source>
        <dbReference type="ARBA" id="ARBA00022603"/>
    </source>
</evidence>
<comment type="caution">
    <text evidence="6">The sequence shown here is derived from an EMBL/GenBank/DDBJ whole genome shotgun (WGS) entry which is preliminary data.</text>
</comment>
<feature type="compositionally biased region" description="Low complexity" evidence="5">
    <location>
        <begin position="49"/>
        <end position="58"/>
    </location>
</feature>
<feature type="compositionally biased region" description="Low complexity" evidence="5">
    <location>
        <begin position="221"/>
        <end position="231"/>
    </location>
</feature>
<evidence type="ECO:0000313" key="6">
    <source>
        <dbReference type="EMBL" id="OAP58438.1"/>
    </source>
</evidence>
<evidence type="ECO:0000256" key="5">
    <source>
        <dbReference type="SAM" id="MobiDB-lite"/>
    </source>
</evidence>
<dbReference type="GO" id="GO:0003676">
    <property type="term" value="F:nucleic acid binding"/>
    <property type="evidence" value="ECO:0007669"/>
    <property type="project" value="InterPro"/>
</dbReference>
<dbReference type="AlphaFoldDB" id="A0A178ZF99"/>
<evidence type="ECO:0000256" key="4">
    <source>
        <dbReference type="ARBA" id="ARBA00022691"/>
    </source>
</evidence>
<keyword evidence="7" id="KW-1185">Reference proteome</keyword>
<feature type="region of interest" description="Disordered" evidence="5">
    <location>
        <begin position="208"/>
        <end position="231"/>
    </location>
</feature>
<dbReference type="GO" id="GO:0008757">
    <property type="term" value="F:S-adenosylmethionine-dependent methyltransferase activity"/>
    <property type="evidence" value="ECO:0007669"/>
    <property type="project" value="TreeGrafter"/>
</dbReference>
<dbReference type="GO" id="GO:0032259">
    <property type="term" value="P:methylation"/>
    <property type="evidence" value="ECO:0007669"/>
    <property type="project" value="UniProtKB-KW"/>
</dbReference>
<dbReference type="GeneID" id="30011696"/>
<reference evidence="6 7" key="1">
    <citation type="submission" date="2016-04" db="EMBL/GenBank/DDBJ databases">
        <title>Draft genome of Fonsecaea erecta CBS 125763.</title>
        <authorList>
            <person name="Weiss V.A."/>
            <person name="Vicente V.A."/>
            <person name="Raittz R.T."/>
            <person name="Moreno L.F."/>
            <person name="De Souza E.M."/>
            <person name="Pedrosa F.O."/>
            <person name="Steffens M.B."/>
            <person name="Faoro H."/>
            <person name="Tadra-Sfeir M.Z."/>
            <person name="Najafzadeh M.J."/>
            <person name="Felipe M.S."/>
            <person name="Teixeira M."/>
            <person name="Sun J."/>
            <person name="Xi L."/>
            <person name="Gomes R."/>
            <person name="De Azevedo C.M."/>
            <person name="Salgado C.G."/>
            <person name="Da Silva M.B."/>
            <person name="Nascimento M.F."/>
            <person name="Queiroz-Telles F."/>
            <person name="Attili D.S."/>
            <person name="Gorbushina A."/>
        </authorList>
    </citation>
    <scope>NUCLEOTIDE SEQUENCE [LARGE SCALE GENOMIC DNA]</scope>
    <source>
        <strain evidence="6 7">CBS 125763</strain>
    </source>
</reference>
<dbReference type="InterPro" id="IPR029063">
    <property type="entry name" value="SAM-dependent_MTases_sf"/>
</dbReference>
<evidence type="ECO:0000256" key="1">
    <source>
        <dbReference type="ARBA" id="ARBA00006149"/>
    </source>
</evidence>
<keyword evidence="2" id="KW-0489">Methyltransferase</keyword>
<accession>A0A178ZF99</accession>
<evidence type="ECO:0000313" key="7">
    <source>
        <dbReference type="Proteomes" id="UP000078343"/>
    </source>
</evidence>
<evidence type="ECO:0000256" key="3">
    <source>
        <dbReference type="ARBA" id="ARBA00022679"/>
    </source>
</evidence>
<feature type="compositionally biased region" description="Acidic residues" evidence="5">
    <location>
        <begin position="296"/>
        <end position="305"/>
    </location>
</feature>
<dbReference type="PANTHER" id="PTHR45875">
    <property type="entry name" value="METHYLTRANSFERASE N6AMT1"/>
    <property type="match status" value="1"/>
</dbReference>